<name>A0A1Z4VA07_9CYAN</name>
<gene>
    <name evidence="2" type="ORF">NIES806_45150</name>
</gene>
<evidence type="ECO:0000313" key="3">
    <source>
        <dbReference type="Proteomes" id="UP000218702"/>
    </source>
</evidence>
<dbReference type="CDD" id="cd06260">
    <property type="entry name" value="DUF820-like"/>
    <property type="match status" value="1"/>
</dbReference>
<keyword evidence="3" id="KW-1185">Reference proteome</keyword>
<dbReference type="AlphaFoldDB" id="A0A1Z4VA07"/>
<dbReference type="SUPFAM" id="SSF52980">
    <property type="entry name" value="Restriction endonuclease-like"/>
    <property type="match status" value="1"/>
</dbReference>
<proteinExistence type="predicted"/>
<dbReference type="PANTHER" id="PTHR34107">
    <property type="entry name" value="SLL0198 PROTEIN-RELATED"/>
    <property type="match status" value="1"/>
</dbReference>
<dbReference type="KEGG" id="dcm:NIES806_45150"/>
<dbReference type="Pfam" id="PF05685">
    <property type="entry name" value="Uma2"/>
    <property type="match status" value="1"/>
</dbReference>
<sequence length="60" mass="6930">MKTLQEKCTEYIDNGLRLGWLINPQDKQVEIYRLGKPVEIVQFPVLLSGEEVLPGFELQL</sequence>
<dbReference type="EMBL" id="AP018316">
    <property type="protein sequence ID" value="BAZ88278.1"/>
    <property type="molecule type" value="Genomic_DNA"/>
</dbReference>
<evidence type="ECO:0000313" key="2">
    <source>
        <dbReference type="EMBL" id="BAZ88278.1"/>
    </source>
</evidence>
<dbReference type="InterPro" id="IPR011335">
    <property type="entry name" value="Restrct_endonuc-II-like"/>
</dbReference>
<protein>
    <recommendedName>
        <fullName evidence="1">Putative restriction endonuclease domain-containing protein</fullName>
    </recommendedName>
</protein>
<dbReference type="PANTHER" id="PTHR34107:SF6">
    <property type="entry name" value="SLR0981 PROTEIN"/>
    <property type="match status" value="1"/>
</dbReference>
<dbReference type="InterPro" id="IPR012296">
    <property type="entry name" value="Nuclease_put_TT1808"/>
</dbReference>
<dbReference type="InterPro" id="IPR008538">
    <property type="entry name" value="Uma2"/>
</dbReference>
<accession>A0A1Z4VA07</accession>
<organism evidence="2 3">
    <name type="scientific">Dolichospermum compactum NIES-806</name>
    <dbReference type="NCBI Taxonomy" id="1973481"/>
    <lineage>
        <taxon>Bacteria</taxon>
        <taxon>Bacillati</taxon>
        <taxon>Cyanobacteriota</taxon>
        <taxon>Cyanophyceae</taxon>
        <taxon>Nostocales</taxon>
        <taxon>Aphanizomenonaceae</taxon>
        <taxon>Dolichospermum</taxon>
        <taxon>Dolichospermum compactum</taxon>
    </lineage>
</organism>
<dbReference type="Gene3D" id="3.90.1570.10">
    <property type="entry name" value="tt1808, chain A"/>
    <property type="match status" value="1"/>
</dbReference>
<dbReference type="Proteomes" id="UP000218702">
    <property type="component" value="Chromosome"/>
</dbReference>
<feature type="domain" description="Putative restriction endonuclease" evidence="1">
    <location>
        <begin position="3"/>
        <end position="59"/>
    </location>
</feature>
<evidence type="ECO:0000259" key="1">
    <source>
        <dbReference type="Pfam" id="PF05685"/>
    </source>
</evidence>
<reference evidence="2 3" key="1">
    <citation type="submission" date="2017-06" db="EMBL/GenBank/DDBJ databases">
        <title>Genome sequencing of cyanobaciteial culture collection at National Institute for Environmental Studies (NIES).</title>
        <authorList>
            <person name="Hirose Y."/>
            <person name="Shimura Y."/>
            <person name="Fujisawa T."/>
            <person name="Nakamura Y."/>
            <person name="Kawachi M."/>
        </authorList>
    </citation>
    <scope>NUCLEOTIDE SEQUENCE [LARGE SCALE GENOMIC DNA]</scope>
    <source>
        <strain evidence="2 3">NIES-806</strain>
    </source>
</reference>